<comment type="caution">
    <text evidence="1">The sequence shown here is derived from an EMBL/GenBank/DDBJ whole genome shotgun (WGS) entry which is preliminary data.</text>
</comment>
<name>A0A9P9A5J0_9PEZI</name>
<proteinExistence type="predicted"/>
<accession>A0A9P9A5J0</accession>
<dbReference type="AlphaFoldDB" id="A0A9P9A5J0"/>
<organism evidence="1 2">
    <name type="scientific">Plectosphaerella plurivora</name>
    <dbReference type="NCBI Taxonomy" id="936078"/>
    <lineage>
        <taxon>Eukaryota</taxon>
        <taxon>Fungi</taxon>
        <taxon>Dikarya</taxon>
        <taxon>Ascomycota</taxon>
        <taxon>Pezizomycotina</taxon>
        <taxon>Sordariomycetes</taxon>
        <taxon>Hypocreomycetidae</taxon>
        <taxon>Glomerellales</taxon>
        <taxon>Plectosphaerellaceae</taxon>
        <taxon>Plectosphaerella</taxon>
    </lineage>
</organism>
<dbReference type="Proteomes" id="UP000770015">
    <property type="component" value="Unassembled WGS sequence"/>
</dbReference>
<dbReference type="EMBL" id="JAGSXJ010000035">
    <property type="protein sequence ID" value="KAH6667060.1"/>
    <property type="molecule type" value="Genomic_DNA"/>
</dbReference>
<gene>
    <name evidence="1" type="ORF">F5X68DRAFT_216987</name>
</gene>
<evidence type="ECO:0000313" key="1">
    <source>
        <dbReference type="EMBL" id="KAH6667060.1"/>
    </source>
</evidence>
<keyword evidence="2" id="KW-1185">Reference proteome</keyword>
<protein>
    <submittedName>
        <fullName evidence="1">Uncharacterized protein</fullName>
    </submittedName>
</protein>
<reference evidence="1" key="1">
    <citation type="journal article" date="2021" name="Nat. Commun.">
        <title>Genetic determinants of endophytism in the Arabidopsis root mycobiome.</title>
        <authorList>
            <person name="Mesny F."/>
            <person name="Miyauchi S."/>
            <person name="Thiergart T."/>
            <person name="Pickel B."/>
            <person name="Atanasova L."/>
            <person name="Karlsson M."/>
            <person name="Huettel B."/>
            <person name="Barry K.W."/>
            <person name="Haridas S."/>
            <person name="Chen C."/>
            <person name="Bauer D."/>
            <person name="Andreopoulos W."/>
            <person name="Pangilinan J."/>
            <person name="LaButti K."/>
            <person name="Riley R."/>
            <person name="Lipzen A."/>
            <person name="Clum A."/>
            <person name="Drula E."/>
            <person name="Henrissat B."/>
            <person name="Kohler A."/>
            <person name="Grigoriev I.V."/>
            <person name="Martin F.M."/>
            <person name="Hacquard S."/>
        </authorList>
    </citation>
    <scope>NUCLEOTIDE SEQUENCE</scope>
    <source>
        <strain evidence="1">MPI-SDFR-AT-0117</strain>
    </source>
</reference>
<sequence>MCCYQTLAARCRTRLEGDGATAMLGVEGIVDGAKHTLVVVALKALAPIAHLGGGHSLALGVLEVVVEAVDGAVNVIRKGIALTHTQTVKFPHKQRCSVGGALSMSLGDAVLDHEGRENGHELVDLLDQVGVGGLDGAVAAVVVGHDGDGDGVVVGSWWMFVCLVCYGIVVSS</sequence>
<evidence type="ECO:0000313" key="2">
    <source>
        <dbReference type="Proteomes" id="UP000770015"/>
    </source>
</evidence>